<evidence type="ECO:0000313" key="3">
    <source>
        <dbReference type="EMBL" id="KAH1090160.1"/>
    </source>
</evidence>
<feature type="signal peptide" evidence="2">
    <location>
        <begin position="1"/>
        <end position="20"/>
    </location>
</feature>
<evidence type="ECO:0000256" key="2">
    <source>
        <dbReference type="SAM" id="SignalP"/>
    </source>
</evidence>
<organism evidence="3 4">
    <name type="scientific">Gossypium stocksii</name>
    <dbReference type="NCBI Taxonomy" id="47602"/>
    <lineage>
        <taxon>Eukaryota</taxon>
        <taxon>Viridiplantae</taxon>
        <taxon>Streptophyta</taxon>
        <taxon>Embryophyta</taxon>
        <taxon>Tracheophyta</taxon>
        <taxon>Spermatophyta</taxon>
        <taxon>Magnoliopsida</taxon>
        <taxon>eudicotyledons</taxon>
        <taxon>Gunneridae</taxon>
        <taxon>Pentapetalae</taxon>
        <taxon>rosids</taxon>
        <taxon>malvids</taxon>
        <taxon>Malvales</taxon>
        <taxon>Malvaceae</taxon>
        <taxon>Malvoideae</taxon>
        <taxon>Gossypium</taxon>
    </lineage>
</organism>
<evidence type="ECO:0000256" key="1">
    <source>
        <dbReference type="SAM" id="Phobius"/>
    </source>
</evidence>
<keyword evidence="4" id="KW-1185">Reference proteome</keyword>
<proteinExistence type="predicted"/>
<feature type="chain" id="PRO_5039306523" description="Transmembrane protein" evidence="2">
    <location>
        <begin position="21"/>
        <end position="110"/>
    </location>
</feature>
<dbReference type="EMBL" id="JAIQCV010000006">
    <property type="protein sequence ID" value="KAH1090160.1"/>
    <property type="molecule type" value="Genomic_DNA"/>
</dbReference>
<dbReference type="PANTHER" id="PTHR37078:SF6">
    <property type="entry name" value="NODULE CYSTEINE-RICH (NCR) SECRETED PEPTIDE"/>
    <property type="match status" value="1"/>
</dbReference>
<dbReference type="PANTHER" id="PTHR37078">
    <property type="entry name" value="NODULE CYSTEINE-RICH (NCR) SECRETED PEPTIDE"/>
    <property type="match status" value="1"/>
</dbReference>
<evidence type="ECO:0000313" key="4">
    <source>
        <dbReference type="Proteomes" id="UP000828251"/>
    </source>
</evidence>
<keyword evidence="1" id="KW-0472">Membrane</keyword>
<name>A0A9D4A646_9ROSI</name>
<sequence>MDKFQGFVLLFLLVISVSSSQVPMVSAARPFSILPDQQSKSLPACLFLLSFTLLFQFQLTYSGVVVYIGYSKIFATLGVVCKCCDGSGGECSTTWTQPCSKLKCLPWKLH</sequence>
<evidence type="ECO:0008006" key="5">
    <source>
        <dbReference type="Google" id="ProtNLM"/>
    </source>
</evidence>
<keyword evidence="1" id="KW-1133">Transmembrane helix</keyword>
<gene>
    <name evidence="3" type="ORF">J1N35_017417</name>
</gene>
<keyword evidence="2" id="KW-0732">Signal</keyword>
<dbReference type="OrthoDB" id="754109at2759"/>
<keyword evidence="1" id="KW-0812">Transmembrane</keyword>
<accession>A0A9D4A646</accession>
<comment type="caution">
    <text evidence="3">The sequence shown here is derived from an EMBL/GenBank/DDBJ whole genome shotgun (WGS) entry which is preliminary data.</text>
</comment>
<dbReference type="Proteomes" id="UP000828251">
    <property type="component" value="Unassembled WGS sequence"/>
</dbReference>
<protein>
    <recommendedName>
        <fullName evidence="5">Transmembrane protein</fullName>
    </recommendedName>
</protein>
<reference evidence="3 4" key="1">
    <citation type="journal article" date="2021" name="Plant Biotechnol. J.">
        <title>Multi-omics assisted identification of the key and species-specific regulatory components of drought-tolerant mechanisms in Gossypium stocksii.</title>
        <authorList>
            <person name="Yu D."/>
            <person name="Ke L."/>
            <person name="Zhang D."/>
            <person name="Wu Y."/>
            <person name="Sun Y."/>
            <person name="Mei J."/>
            <person name="Sun J."/>
            <person name="Sun Y."/>
        </authorList>
    </citation>
    <scope>NUCLEOTIDE SEQUENCE [LARGE SCALE GENOMIC DNA]</scope>
    <source>
        <strain evidence="4">cv. E1</strain>
        <tissue evidence="3">Leaf</tissue>
    </source>
</reference>
<feature type="transmembrane region" description="Helical" evidence="1">
    <location>
        <begin position="46"/>
        <end position="70"/>
    </location>
</feature>
<dbReference type="AlphaFoldDB" id="A0A9D4A646"/>